<dbReference type="Proteomes" id="UP000198939">
    <property type="component" value="Unassembled WGS sequence"/>
</dbReference>
<keyword evidence="2" id="KW-1185">Reference proteome</keyword>
<evidence type="ECO:0000313" key="1">
    <source>
        <dbReference type="EMBL" id="SEP38272.1"/>
    </source>
</evidence>
<reference evidence="1 2" key="1">
    <citation type="submission" date="2016-10" db="EMBL/GenBank/DDBJ databases">
        <authorList>
            <person name="Varghese N."/>
            <person name="Submissions S."/>
        </authorList>
    </citation>
    <scope>NUCLEOTIDE SEQUENCE [LARGE SCALE GENOMIC DNA]</scope>
    <source>
        <strain evidence="1 2">CGMCC 1.7071</strain>
    </source>
</reference>
<accession>A0ABY1AZE6</accession>
<evidence type="ECO:0000313" key="2">
    <source>
        <dbReference type="Proteomes" id="UP000198939"/>
    </source>
</evidence>
<feature type="non-terminal residue" evidence="1">
    <location>
        <position position="31"/>
    </location>
</feature>
<gene>
    <name evidence="1" type="ORF">SAMN05216228_11571</name>
</gene>
<protein>
    <recommendedName>
        <fullName evidence="3">Transposase</fullName>
    </recommendedName>
</protein>
<name>A0ABY1AZE6_9HYPH</name>
<evidence type="ECO:0008006" key="3">
    <source>
        <dbReference type="Google" id="ProtNLM"/>
    </source>
</evidence>
<comment type="caution">
    <text evidence="1">The sequence shown here is derived from an EMBL/GenBank/DDBJ whole genome shotgun (WGS) entry which is preliminary data.</text>
</comment>
<sequence length="31" mass="3452">MSVAGWSGSVLAWHRELDALKVRLGPVFGRR</sequence>
<proteinExistence type="predicted"/>
<dbReference type="EMBL" id="FOCV01000157">
    <property type="protein sequence ID" value="SEP38272.1"/>
    <property type="molecule type" value="Genomic_DNA"/>
</dbReference>
<organism evidence="1 2">
    <name type="scientific">Rhizobium tibeticum</name>
    <dbReference type="NCBI Taxonomy" id="501024"/>
    <lineage>
        <taxon>Bacteria</taxon>
        <taxon>Pseudomonadati</taxon>
        <taxon>Pseudomonadota</taxon>
        <taxon>Alphaproteobacteria</taxon>
        <taxon>Hyphomicrobiales</taxon>
        <taxon>Rhizobiaceae</taxon>
        <taxon>Rhizobium/Agrobacterium group</taxon>
        <taxon>Rhizobium</taxon>
    </lineage>
</organism>